<dbReference type="EMBL" id="CP008951">
    <property type="protein sequence ID" value="AII11382.1"/>
    <property type="molecule type" value="Genomic_DNA"/>
</dbReference>
<accession>A0A076F208</accession>
<evidence type="ECO:0000313" key="2">
    <source>
        <dbReference type="EMBL" id="AII11382.1"/>
    </source>
</evidence>
<feature type="region of interest" description="Disordered" evidence="1">
    <location>
        <begin position="1"/>
        <end position="32"/>
    </location>
</feature>
<evidence type="ECO:0000313" key="3">
    <source>
        <dbReference type="Proteomes" id="UP000028488"/>
    </source>
</evidence>
<gene>
    <name evidence="2" type="ORF">EP51_46135</name>
</gene>
<keyword evidence="2" id="KW-0614">Plasmid</keyword>
<proteinExistence type="predicted"/>
<reference evidence="2 3" key="1">
    <citation type="submission" date="2014-07" db="EMBL/GenBank/DDBJ databases">
        <title>Genome Sequence of Rhodococcus opacus Strain R7, a Biodegrader of Mono- and Polycyclic Aromatic Hydrocarbons.</title>
        <authorList>
            <person name="Di Gennaro P."/>
            <person name="Zampolli J."/>
            <person name="Presti I."/>
            <person name="Cappelletti M."/>
            <person name="D'Ursi P."/>
            <person name="Orro A."/>
            <person name="Mezzelani A."/>
            <person name="Milanesi L."/>
        </authorList>
    </citation>
    <scope>NUCLEOTIDE SEQUENCE [LARGE SCALE GENOMIC DNA]</scope>
    <source>
        <strain evidence="2 3">R7</strain>
        <plasmid evidence="2">pPDG4</plasmid>
    </source>
</reference>
<organism evidence="2 3">
    <name type="scientific">Rhodococcus opacus</name>
    <name type="common">Nocardia opaca</name>
    <dbReference type="NCBI Taxonomy" id="37919"/>
    <lineage>
        <taxon>Bacteria</taxon>
        <taxon>Bacillati</taxon>
        <taxon>Actinomycetota</taxon>
        <taxon>Actinomycetes</taxon>
        <taxon>Mycobacteriales</taxon>
        <taxon>Nocardiaceae</taxon>
        <taxon>Rhodococcus</taxon>
    </lineage>
</organism>
<protein>
    <submittedName>
        <fullName evidence="2">Uncharacterized protein</fullName>
    </submittedName>
</protein>
<geneLocation type="plasmid" evidence="2 3">
    <name>pPDG4</name>
</geneLocation>
<evidence type="ECO:0000256" key="1">
    <source>
        <dbReference type="SAM" id="MobiDB-lite"/>
    </source>
</evidence>
<dbReference type="AlphaFoldDB" id="A0A076F208"/>
<sequence>MGHILRESPWPTRTERSALVGKKNTVSRSTQRHPRVYVSRVQAPTRISRNADSIRERLRNGAKTVVVDTAGQLIELDDKTFASAGDEWTLRFTAGSQARIHLDSPLPATAHIVATDATTVEVTGQVHLWAYTHATVTAFDQCRVVAHNHSFIRACDHSAVWADDNVVVHAYDEATIQATDHAILALSDGARAVVDTAVVVRGPARKNVTMRDT</sequence>
<dbReference type="Proteomes" id="UP000028488">
    <property type="component" value="Plasmid pPDG4"/>
</dbReference>
<name>A0A076F208_RHOOP</name>